<name>A0A3S3QKM6_9BACT</name>
<evidence type="ECO:0000256" key="4">
    <source>
        <dbReference type="ARBA" id="ARBA00023239"/>
    </source>
</evidence>
<dbReference type="PANTHER" id="PTHR43727">
    <property type="entry name" value="DIAMINOPIMELATE DECARBOXYLASE"/>
    <property type="match status" value="1"/>
</dbReference>
<keyword evidence="2" id="KW-0210">Decarboxylase</keyword>
<dbReference type="PRINTS" id="PR01181">
    <property type="entry name" value="DAPDCRBXLASE"/>
</dbReference>
<sequence>DLGGGVGIVYDDEQPPHPMDYAVAIRAELGDVDCTLILEPGRVITGNAGILVTEVQYTKVNTGGEKNKRFLITDAGMNDLARPSLYKAFHEILPVREPADDKKQVVDVVGPICETGDFMAKDRMMPDVQPGELLAVMSCGAYGFSMASTYNSRPKVPEVLVSGDQFRVIRERESYEDLVRGEDLSTLP</sequence>
<accession>A0A3S3QKM6</accession>
<dbReference type="EMBL" id="MTKR01000185">
    <property type="protein sequence ID" value="RWX49933.1"/>
    <property type="molecule type" value="Genomic_DNA"/>
</dbReference>
<dbReference type="PANTHER" id="PTHR43727:SF2">
    <property type="entry name" value="GROUP IV DECARBOXYLASE"/>
    <property type="match status" value="1"/>
</dbReference>
<dbReference type="EC" id="4.1.1.20" evidence="7"/>
<evidence type="ECO:0000256" key="1">
    <source>
        <dbReference type="ARBA" id="ARBA00001933"/>
    </source>
</evidence>
<dbReference type="GO" id="GO:0009089">
    <property type="term" value="P:lysine biosynthetic process via diaminopimelate"/>
    <property type="evidence" value="ECO:0007669"/>
    <property type="project" value="InterPro"/>
</dbReference>
<feature type="non-terminal residue" evidence="7">
    <location>
        <position position="1"/>
    </location>
</feature>
<dbReference type="Proteomes" id="UP000287615">
    <property type="component" value="Unassembled WGS sequence"/>
</dbReference>
<dbReference type="InterPro" id="IPR009006">
    <property type="entry name" value="Ala_racemase/Decarboxylase_C"/>
</dbReference>
<comment type="caution">
    <text evidence="7">The sequence shown here is derived from an EMBL/GenBank/DDBJ whole genome shotgun (WGS) entry which is preliminary data.</text>
</comment>
<dbReference type="SUPFAM" id="SSF50621">
    <property type="entry name" value="Alanine racemase C-terminal domain-like"/>
    <property type="match status" value="1"/>
</dbReference>
<keyword evidence="3" id="KW-0663">Pyridoxal phosphate</keyword>
<reference evidence="7 8" key="1">
    <citation type="submission" date="2017-01" db="EMBL/GenBank/DDBJ databases">
        <title>The cable genome- insights into the physiology and evolution of filamentous bacteria capable of sulfide oxidation via long distance electron transfer.</title>
        <authorList>
            <person name="Schreiber L."/>
            <person name="Bjerg J.T."/>
            <person name="Boggild A."/>
            <person name="Van De Vossenberg J."/>
            <person name="Meysman F."/>
            <person name="Nielsen L.P."/>
            <person name="Schramm A."/>
            <person name="Kjeldsen K.U."/>
        </authorList>
    </citation>
    <scope>NUCLEOTIDE SEQUENCE [LARGE SCALE GENOMIC DNA]</scope>
    <source>
        <strain evidence="7">A3</strain>
    </source>
</reference>
<evidence type="ECO:0000259" key="6">
    <source>
        <dbReference type="Pfam" id="PF00278"/>
    </source>
</evidence>
<dbReference type="Gene3D" id="2.40.37.10">
    <property type="entry name" value="Lyase, Ornithine Decarboxylase, Chain A, domain 1"/>
    <property type="match status" value="1"/>
</dbReference>
<evidence type="ECO:0000256" key="3">
    <source>
        <dbReference type="ARBA" id="ARBA00022898"/>
    </source>
</evidence>
<dbReference type="InterPro" id="IPR022643">
    <property type="entry name" value="De-COase2_C"/>
</dbReference>
<dbReference type="FunFam" id="2.40.37.10:FF:000003">
    <property type="entry name" value="Diaminopimelate decarboxylase"/>
    <property type="match status" value="1"/>
</dbReference>
<dbReference type="InterPro" id="IPR000183">
    <property type="entry name" value="Orn/DAP/Arg_de-COase"/>
</dbReference>
<dbReference type="InterPro" id="IPR029066">
    <property type="entry name" value="PLP-binding_barrel"/>
</dbReference>
<evidence type="ECO:0000256" key="2">
    <source>
        <dbReference type="ARBA" id="ARBA00022793"/>
    </source>
</evidence>
<protein>
    <submittedName>
        <fullName evidence="7">Diaminopimelate decarboxylase</fullName>
        <ecNumber evidence="7">4.1.1.20</ecNumber>
    </submittedName>
</protein>
<dbReference type="AlphaFoldDB" id="A0A3S3QKM6"/>
<feature type="domain" description="Orn/DAP/Arg decarboxylase 2 C-terminal" evidence="6">
    <location>
        <begin position="9"/>
        <end position="140"/>
    </location>
</feature>
<comment type="similarity">
    <text evidence="5">Belongs to the Orn/Lys/Arg decarboxylase class-II family.</text>
</comment>
<gene>
    <name evidence="7" type="ORF">VU00_11851</name>
</gene>
<proteinExistence type="inferred from homology"/>
<organism evidence="7 8">
    <name type="scientific">Candidatus Electrothrix marina</name>
    <dbReference type="NCBI Taxonomy" id="1859130"/>
    <lineage>
        <taxon>Bacteria</taxon>
        <taxon>Pseudomonadati</taxon>
        <taxon>Thermodesulfobacteriota</taxon>
        <taxon>Desulfobulbia</taxon>
        <taxon>Desulfobulbales</taxon>
        <taxon>Desulfobulbaceae</taxon>
        <taxon>Candidatus Electrothrix</taxon>
    </lineage>
</organism>
<comment type="cofactor">
    <cofactor evidence="1">
        <name>pyridoxal 5'-phosphate</name>
        <dbReference type="ChEBI" id="CHEBI:597326"/>
    </cofactor>
</comment>
<dbReference type="PRINTS" id="PR01179">
    <property type="entry name" value="ODADCRBXLASE"/>
</dbReference>
<evidence type="ECO:0000313" key="8">
    <source>
        <dbReference type="Proteomes" id="UP000287615"/>
    </source>
</evidence>
<dbReference type="Gene3D" id="3.20.20.10">
    <property type="entry name" value="Alanine racemase"/>
    <property type="match status" value="1"/>
</dbReference>
<dbReference type="InterPro" id="IPR002986">
    <property type="entry name" value="DAP_deCOOHase_LysA"/>
</dbReference>
<keyword evidence="4 7" id="KW-0456">Lyase</keyword>
<dbReference type="Pfam" id="PF00278">
    <property type="entry name" value="Orn_DAP_Arg_deC"/>
    <property type="match status" value="1"/>
</dbReference>
<dbReference type="GO" id="GO:0008836">
    <property type="term" value="F:diaminopimelate decarboxylase activity"/>
    <property type="evidence" value="ECO:0007669"/>
    <property type="project" value="UniProtKB-EC"/>
</dbReference>
<evidence type="ECO:0000256" key="5">
    <source>
        <dbReference type="RuleBase" id="RU003737"/>
    </source>
</evidence>
<evidence type="ECO:0000313" key="7">
    <source>
        <dbReference type="EMBL" id="RWX49933.1"/>
    </source>
</evidence>